<feature type="domain" description="VWFA" evidence="2">
    <location>
        <begin position="39"/>
        <end position="211"/>
    </location>
</feature>
<dbReference type="KEGG" id="mcn:Mcup_0850"/>
<dbReference type="PANTHER" id="PTHR45737">
    <property type="entry name" value="VON WILLEBRAND FACTOR A DOMAIN-CONTAINING PROTEIN 5A"/>
    <property type="match status" value="1"/>
</dbReference>
<gene>
    <name evidence="3" type="ordered locus">Mcup_0850</name>
</gene>
<dbReference type="PATRIC" id="fig|1006006.8.peg.848"/>
<dbReference type="AlphaFoldDB" id="F4G2A7"/>
<dbReference type="HOGENOM" id="CLU_058577_0_0_2"/>
<reference evidence="3 4" key="1">
    <citation type="journal article" date="2011" name="J. Bacteriol.">
        <title>Complete genome sequence of Metallosphaera cuprina, a metal sulfide-oxidizing archaeon from a hot spring.</title>
        <authorList>
            <person name="Liu L.J."/>
            <person name="You X.Y."/>
            <person name="Zheng H."/>
            <person name="Wang S."/>
            <person name="Jiang C.Y."/>
            <person name="Liu S.J."/>
        </authorList>
    </citation>
    <scope>NUCLEOTIDE SEQUENCE [LARGE SCALE GENOMIC DNA]</scope>
    <source>
        <strain evidence="3 4">Ar-4</strain>
    </source>
</reference>
<dbReference type="Proteomes" id="UP000007812">
    <property type="component" value="Chromosome"/>
</dbReference>
<evidence type="ECO:0000313" key="4">
    <source>
        <dbReference type="Proteomes" id="UP000007812"/>
    </source>
</evidence>
<dbReference type="Gene3D" id="3.40.50.410">
    <property type="entry name" value="von Willebrand factor, type A domain"/>
    <property type="match status" value="1"/>
</dbReference>
<dbReference type="SMART" id="SM00327">
    <property type="entry name" value="VWA"/>
    <property type="match status" value="1"/>
</dbReference>
<feature type="region of interest" description="Disordered" evidence="1">
    <location>
        <begin position="352"/>
        <end position="379"/>
    </location>
</feature>
<dbReference type="eggNOG" id="arCOG02900">
    <property type="taxonomic scope" value="Archaea"/>
</dbReference>
<organism evidence="3 4">
    <name type="scientific">Metallosphaera cuprina (strain Ar-4)</name>
    <dbReference type="NCBI Taxonomy" id="1006006"/>
    <lineage>
        <taxon>Archaea</taxon>
        <taxon>Thermoproteota</taxon>
        <taxon>Thermoprotei</taxon>
        <taxon>Sulfolobales</taxon>
        <taxon>Sulfolobaceae</taxon>
        <taxon>Metallosphaera</taxon>
    </lineage>
</organism>
<keyword evidence="4" id="KW-1185">Reference proteome</keyword>
<evidence type="ECO:0000256" key="1">
    <source>
        <dbReference type="SAM" id="MobiDB-lite"/>
    </source>
</evidence>
<dbReference type="OrthoDB" id="33260at2157"/>
<dbReference type="PANTHER" id="PTHR45737:SF6">
    <property type="entry name" value="VON WILLEBRAND FACTOR A DOMAIN-CONTAINING PROTEIN 5A"/>
    <property type="match status" value="1"/>
</dbReference>
<proteinExistence type="predicted"/>
<dbReference type="EMBL" id="CP002656">
    <property type="protein sequence ID" value="AEB94955.1"/>
    <property type="molecule type" value="Genomic_DNA"/>
</dbReference>
<sequence length="379" mass="42972">MTISITFNASHLKSFNLDVSAKFRILLVPESRFEPKDFHYIILLDKSLSMKGEKLQMAKEGANELVSSLPQESYFSLLAFDEKVSILKEHSQSHLIDIDEIKAGSGTSLYKALEEASKLAERYRQPSYFILLTDGVPTDRGCTHGLSRKFDLERCLPVYQGLSLPHNVQVISFGIGQDYNEKILSLISEKGNGFFYHIKDPKEIVEKMPKLAKSSVAAKNVTVDIISESAVKLLNYNDVPIKINAVEGIVKILGETVIPKGYQGKFMTIKVSYEDENGSNSKTIEYSLTTAKDQEDFFNGVNKDIIMEYEYLKTLRDYSRDVGELNLVEATKKLEKLRQIAEQTRRTDLLEATEELTRRKSGDPKEIESEVTRKMRDQS</sequence>
<accession>F4G2A7</accession>
<dbReference type="Pfam" id="PF00092">
    <property type="entry name" value="VWA"/>
    <property type="match status" value="1"/>
</dbReference>
<dbReference type="Pfam" id="PF18677">
    <property type="entry name" value="ArnB_C"/>
    <property type="match status" value="1"/>
</dbReference>
<evidence type="ECO:0000259" key="2">
    <source>
        <dbReference type="PROSITE" id="PS50234"/>
    </source>
</evidence>
<evidence type="ECO:0000313" key="3">
    <source>
        <dbReference type="EMBL" id="AEB94955.1"/>
    </source>
</evidence>
<dbReference type="InterPro" id="IPR036465">
    <property type="entry name" value="vWFA_dom_sf"/>
</dbReference>
<dbReference type="SUPFAM" id="SSF53300">
    <property type="entry name" value="vWA-like"/>
    <property type="match status" value="1"/>
</dbReference>
<dbReference type="InterPro" id="IPR002035">
    <property type="entry name" value="VWF_A"/>
</dbReference>
<dbReference type="STRING" id="1006006.Mcup_0850"/>
<dbReference type="InterPro" id="IPR040929">
    <property type="entry name" value="ArnB_C"/>
</dbReference>
<dbReference type="GeneID" id="10493041"/>
<dbReference type="PROSITE" id="PS50234">
    <property type="entry name" value="VWFA"/>
    <property type="match status" value="1"/>
</dbReference>
<protein>
    <submittedName>
        <fullName evidence="3">von Willebrand factor, type A</fullName>
    </submittedName>
</protein>
<dbReference type="RefSeq" id="WP_013737453.1">
    <property type="nucleotide sequence ID" value="NC_015435.1"/>
</dbReference>
<name>F4G2A7_METCR</name>